<evidence type="ECO:0000313" key="5">
    <source>
        <dbReference type="EMBL" id="TDM10442.1"/>
    </source>
</evidence>
<dbReference type="RefSeq" id="WP_133444023.1">
    <property type="nucleotide sequence ID" value="NZ_SCWB01000011.1"/>
</dbReference>
<dbReference type="OrthoDB" id="2388692at2"/>
<keyword evidence="6" id="KW-1185">Reference proteome</keyword>
<feature type="compositionally biased region" description="Polar residues" evidence="2">
    <location>
        <begin position="137"/>
        <end position="149"/>
    </location>
</feature>
<dbReference type="PANTHER" id="PTHR38463">
    <property type="entry name" value="STRESS RESPONSE PROTEIN YSNF"/>
    <property type="match status" value="1"/>
</dbReference>
<protein>
    <submittedName>
        <fullName evidence="5">YsnF/AvaK domain-containing protein</fullName>
    </submittedName>
</protein>
<feature type="domain" description="General stress protein 17M-like" evidence="4">
    <location>
        <begin position="3"/>
        <end position="95"/>
    </location>
</feature>
<dbReference type="Pfam" id="PF11181">
    <property type="entry name" value="YflT"/>
    <property type="match status" value="1"/>
</dbReference>
<proteinExistence type="inferred from homology"/>
<feature type="compositionally biased region" description="Basic and acidic residues" evidence="2">
    <location>
        <begin position="150"/>
        <end position="160"/>
    </location>
</feature>
<feature type="domain" description="DUF2382" evidence="3">
    <location>
        <begin position="251"/>
        <end position="362"/>
    </location>
</feature>
<feature type="compositionally biased region" description="Basic and acidic residues" evidence="2">
    <location>
        <begin position="182"/>
        <end position="194"/>
    </location>
</feature>
<dbReference type="NCBIfam" id="TIGR02271">
    <property type="entry name" value="YsnF/AvaK domain"/>
    <property type="match status" value="1"/>
</dbReference>
<reference evidence="5 6" key="1">
    <citation type="submission" date="2019-01" db="EMBL/GenBank/DDBJ databases">
        <title>Draft genome sequences of the type strains of six Macrococcus species.</title>
        <authorList>
            <person name="Mazhar S."/>
            <person name="Altermann E."/>
            <person name="Hill C."/>
            <person name="Mcauliffe O."/>
        </authorList>
    </citation>
    <scope>NUCLEOTIDE SEQUENCE [LARGE SCALE GENOMIC DNA]</scope>
    <source>
        <strain evidence="5 6">CCM4815</strain>
    </source>
</reference>
<dbReference type="Proteomes" id="UP000294802">
    <property type="component" value="Unassembled WGS sequence"/>
</dbReference>
<dbReference type="InterPro" id="IPR052967">
    <property type="entry name" value="Stress_Response_Assoc"/>
</dbReference>
<comment type="caution">
    <text evidence="5">The sequence shown here is derived from an EMBL/GenBank/DDBJ whole genome shotgun (WGS) entry which is preliminary data.</text>
</comment>
<gene>
    <name evidence="5" type="ORF">ERX29_07165</name>
</gene>
<evidence type="ECO:0000256" key="2">
    <source>
        <dbReference type="SAM" id="MobiDB-lite"/>
    </source>
</evidence>
<accession>A0A4R6BTL9</accession>
<name>A0A4R6BTL9_9STAP</name>
<dbReference type="EMBL" id="SCWB01000011">
    <property type="protein sequence ID" value="TDM10442.1"/>
    <property type="molecule type" value="Genomic_DNA"/>
</dbReference>
<feature type="region of interest" description="Disordered" evidence="2">
    <location>
        <begin position="362"/>
        <end position="392"/>
    </location>
</feature>
<evidence type="ECO:0000256" key="1">
    <source>
        <dbReference type="ARBA" id="ARBA00008128"/>
    </source>
</evidence>
<sequence length="392" mass="44914">MRNIESFSSEQALLSRIDNLKSQGVAERDMHVISKNKLEGSALDYTDVQFKNADGSFGDKVASLFTGEDPQHRVFEKLNLSDAEQSQYVREVESGNILLYVDNDATYNTSSTNNAYDSTSTASHRNSTNGVAGGYVSQETLSTGNTGRTLNEKSYDHPDDGTTGLSGRSSYESDTDAQYSSHHRESNLNNREERVDMRNEFNNTNDFDRVDNDRLDNNLVGGRDGVNNDRRNYEFDEDIKNRTDLSDDEKIRLHEERIRVGKDQVQTGEVRIDKDVVEERQEFDVPVSRDEVTIERRRVDEKVEGDMDFDRLDNDTIRVPLTEERINVEKENVVAEELVIKKNRVQDTAHVSETVRKEEVNIDDTNNRHVDNDRLGNDRLDGDRFDNDLDRR</sequence>
<evidence type="ECO:0000259" key="3">
    <source>
        <dbReference type="Pfam" id="PF09557"/>
    </source>
</evidence>
<comment type="similarity">
    <text evidence="1">Belongs to the UPF0355 family.</text>
</comment>
<evidence type="ECO:0000259" key="4">
    <source>
        <dbReference type="Pfam" id="PF11181"/>
    </source>
</evidence>
<feature type="compositionally biased region" description="Polar residues" evidence="2">
    <location>
        <begin position="112"/>
        <end position="130"/>
    </location>
</feature>
<dbReference type="PANTHER" id="PTHR38463:SF1">
    <property type="entry name" value="STRESS RESPONSE PROTEIN YSNF"/>
    <property type="match status" value="1"/>
</dbReference>
<evidence type="ECO:0000313" key="6">
    <source>
        <dbReference type="Proteomes" id="UP000294802"/>
    </source>
</evidence>
<organism evidence="5 6">
    <name type="scientific">Macrococcus lamae</name>
    <dbReference type="NCBI Taxonomy" id="198484"/>
    <lineage>
        <taxon>Bacteria</taxon>
        <taxon>Bacillati</taxon>
        <taxon>Bacillota</taxon>
        <taxon>Bacilli</taxon>
        <taxon>Bacillales</taxon>
        <taxon>Staphylococcaceae</taxon>
        <taxon>Macrococcus</taxon>
    </lineage>
</organism>
<feature type="compositionally biased region" description="Polar residues" evidence="2">
    <location>
        <begin position="163"/>
        <end position="180"/>
    </location>
</feature>
<dbReference type="InterPro" id="IPR025889">
    <property type="entry name" value="GSP17M-like_dom"/>
</dbReference>
<dbReference type="AlphaFoldDB" id="A0A4R6BTL9"/>
<dbReference type="InterPro" id="IPR019060">
    <property type="entry name" value="DUF2382"/>
</dbReference>
<dbReference type="Pfam" id="PF09557">
    <property type="entry name" value="DUF2382"/>
    <property type="match status" value="1"/>
</dbReference>
<feature type="region of interest" description="Disordered" evidence="2">
    <location>
        <begin position="112"/>
        <end position="194"/>
    </location>
</feature>